<dbReference type="AlphaFoldDB" id="A0A4Z2J9J3"/>
<evidence type="ECO:0000256" key="1">
    <source>
        <dbReference type="SAM" id="MobiDB-lite"/>
    </source>
</evidence>
<keyword evidence="3" id="KW-1185">Reference proteome</keyword>
<accession>A0A4Z2J9J3</accession>
<gene>
    <name evidence="2" type="ORF">EYF80_002770</name>
</gene>
<name>A0A4Z2J9J3_9TELE</name>
<sequence>MSLSPENGDTHPFLLYKLNPSKILTQTYPSDQSSGGEGSSGSPIYVPGVLHQERSVFQQTAANTDVVDAEEPTTCKREVPRLVERKHSGSVRWCVNWAEGRREARETKSTLRYERQLNN</sequence>
<evidence type="ECO:0000313" key="2">
    <source>
        <dbReference type="EMBL" id="TNN87015.1"/>
    </source>
</evidence>
<proteinExistence type="predicted"/>
<dbReference type="EMBL" id="SRLO01000012">
    <property type="protein sequence ID" value="TNN87015.1"/>
    <property type="molecule type" value="Genomic_DNA"/>
</dbReference>
<dbReference type="Proteomes" id="UP000314294">
    <property type="component" value="Unassembled WGS sequence"/>
</dbReference>
<feature type="region of interest" description="Disordered" evidence="1">
    <location>
        <begin position="25"/>
        <end position="46"/>
    </location>
</feature>
<comment type="caution">
    <text evidence="2">The sequence shown here is derived from an EMBL/GenBank/DDBJ whole genome shotgun (WGS) entry which is preliminary data.</text>
</comment>
<reference evidence="2 3" key="1">
    <citation type="submission" date="2019-03" db="EMBL/GenBank/DDBJ databases">
        <title>First draft genome of Liparis tanakae, snailfish: a comprehensive survey of snailfish specific genes.</title>
        <authorList>
            <person name="Kim W."/>
            <person name="Song I."/>
            <person name="Jeong J.-H."/>
            <person name="Kim D."/>
            <person name="Kim S."/>
            <person name="Ryu S."/>
            <person name="Song J.Y."/>
            <person name="Lee S.K."/>
        </authorList>
    </citation>
    <scope>NUCLEOTIDE SEQUENCE [LARGE SCALE GENOMIC DNA]</scope>
    <source>
        <tissue evidence="2">Muscle</tissue>
    </source>
</reference>
<evidence type="ECO:0000313" key="3">
    <source>
        <dbReference type="Proteomes" id="UP000314294"/>
    </source>
</evidence>
<protein>
    <submittedName>
        <fullName evidence="2">Uncharacterized protein</fullName>
    </submittedName>
</protein>
<organism evidence="2 3">
    <name type="scientific">Liparis tanakae</name>
    <name type="common">Tanaka's snailfish</name>
    <dbReference type="NCBI Taxonomy" id="230148"/>
    <lineage>
        <taxon>Eukaryota</taxon>
        <taxon>Metazoa</taxon>
        <taxon>Chordata</taxon>
        <taxon>Craniata</taxon>
        <taxon>Vertebrata</taxon>
        <taxon>Euteleostomi</taxon>
        <taxon>Actinopterygii</taxon>
        <taxon>Neopterygii</taxon>
        <taxon>Teleostei</taxon>
        <taxon>Neoteleostei</taxon>
        <taxon>Acanthomorphata</taxon>
        <taxon>Eupercaria</taxon>
        <taxon>Perciformes</taxon>
        <taxon>Cottioidei</taxon>
        <taxon>Cottales</taxon>
        <taxon>Liparidae</taxon>
        <taxon>Liparis</taxon>
    </lineage>
</organism>
<dbReference type="OrthoDB" id="197155at2759"/>